<proteinExistence type="predicted"/>
<sequence length="72" mass="8671">MFDCKGNLGHRQKNSRKKALITQRKVQIMWMINFKILKYIQMICFNIIRFINDYIKLLSINILHRISLNQGC</sequence>
<dbReference type="AlphaFoldDB" id="A0A8S1RP98"/>
<comment type="caution">
    <text evidence="1">The sequence shown here is derived from an EMBL/GenBank/DDBJ whole genome shotgun (WGS) entry which is preliminary data.</text>
</comment>
<name>A0A8S1RP98_9CILI</name>
<evidence type="ECO:0000313" key="2">
    <source>
        <dbReference type="Proteomes" id="UP000692954"/>
    </source>
</evidence>
<gene>
    <name evidence="1" type="ORF">PSON_ATCC_30995.1.T2100032</name>
</gene>
<protein>
    <submittedName>
        <fullName evidence="1">Uncharacterized protein</fullName>
    </submittedName>
</protein>
<evidence type="ECO:0000313" key="1">
    <source>
        <dbReference type="EMBL" id="CAD8129217.1"/>
    </source>
</evidence>
<organism evidence="1 2">
    <name type="scientific">Paramecium sonneborni</name>
    <dbReference type="NCBI Taxonomy" id="65129"/>
    <lineage>
        <taxon>Eukaryota</taxon>
        <taxon>Sar</taxon>
        <taxon>Alveolata</taxon>
        <taxon>Ciliophora</taxon>
        <taxon>Intramacronucleata</taxon>
        <taxon>Oligohymenophorea</taxon>
        <taxon>Peniculida</taxon>
        <taxon>Parameciidae</taxon>
        <taxon>Paramecium</taxon>
    </lineage>
</organism>
<dbReference type="Proteomes" id="UP000692954">
    <property type="component" value="Unassembled WGS sequence"/>
</dbReference>
<accession>A0A8S1RP98</accession>
<reference evidence="1" key="1">
    <citation type="submission" date="2021-01" db="EMBL/GenBank/DDBJ databases">
        <authorList>
            <consortium name="Genoscope - CEA"/>
            <person name="William W."/>
        </authorList>
    </citation>
    <scope>NUCLEOTIDE SEQUENCE</scope>
</reference>
<keyword evidence="2" id="KW-1185">Reference proteome</keyword>
<dbReference type="EMBL" id="CAJJDN010000210">
    <property type="protein sequence ID" value="CAD8129217.1"/>
    <property type="molecule type" value="Genomic_DNA"/>
</dbReference>